<keyword evidence="2 3" id="KW-0067">ATP-binding</keyword>
<dbReference type="InParanoid" id="F0Y6Q1"/>
<name>F0Y6Q1_AURAN</name>
<reference evidence="6 7" key="1">
    <citation type="journal article" date="2011" name="Proc. Natl. Acad. Sci. U.S.A.">
        <title>Niche of harmful alga Aureococcus anophagefferens revealed through ecogenomics.</title>
        <authorList>
            <person name="Gobler C.J."/>
            <person name="Berry D.L."/>
            <person name="Dyhrman S.T."/>
            <person name="Wilhelm S.W."/>
            <person name="Salamov A."/>
            <person name="Lobanov A.V."/>
            <person name="Zhang Y."/>
            <person name="Collier J.L."/>
            <person name="Wurch L.L."/>
            <person name="Kustka A.B."/>
            <person name="Dill B.D."/>
            <person name="Shah M."/>
            <person name="VerBerkmoes N.C."/>
            <person name="Kuo A."/>
            <person name="Terry A."/>
            <person name="Pangilinan J."/>
            <person name="Lindquist E.A."/>
            <person name="Lucas S."/>
            <person name="Paulsen I.T."/>
            <person name="Hattenrath-Lehmann T.K."/>
            <person name="Talmage S.C."/>
            <person name="Walker E.A."/>
            <person name="Koch F."/>
            <person name="Burson A.M."/>
            <person name="Marcoval M.A."/>
            <person name="Tang Y.Z."/>
            <person name="Lecleir G.R."/>
            <person name="Coyne K.J."/>
            <person name="Berg G.M."/>
            <person name="Bertrand E.M."/>
            <person name="Saito M.A."/>
            <person name="Gladyshev V.N."/>
            <person name="Grigoriev I.V."/>
        </authorList>
    </citation>
    <scope>NUCLEOTIDE SEQUENCE [LARGE SCALE GENOMIC DNA]</scope>
    <source>
        <strain evidence="7">CCMP 1984</strain>
    </source>
</reference>
<keyword evidence="7" id="KW-1185">Reference proteome</keyword>
<dbReference type="InterPro" id="IPR008271">
    <property type="entry name" value="Ser/Thr_kinase_AS"/>
</dbReference>
<dbReference type="Gene3D" id="1.10.510.10">
    <property type="entry name" value="Transferase(Phosphotransferase) domain 1"/>
    <property type="match status" value="1"/>
</dbReference>
<dbReference type="PROSITE" id="PS00108">
    <property type="entry name" value="PROTEIN_KINASE_ST"/>
    <property type="match status" value="1"/>
</dbReference>
<dbReference type="KEGG" id="aaf:AURANDRAFT_5817"/>
<keyword evidence="4" id="KW-0808">Transferase</keyword>
<dbReference type="Gene3D" id="3.30.200.20">
    <property type="entry name" value="Phosphorylase Kinase, domain 1"/>
    <property type="match status" value="1"/>
</dbReference>
<dbReference type="GO" id="GO:0005737">
    <property type="term" value="C:cytoplasm"/>
    <property type="evidence" value="ECO:0007669"/>
    <property type="project" value="TreeGrafter"/>
</dbReference>
<dbReference type="OrthoDB" id="193931at2759"/>
<evidence type="ECO:0000256" key="1">
    <source>
        <dbReference type="ARBA" id="ARBA00022741"/>
    </source>
</evidence>
<evidence type="ECO:0000256" key="3">
    <source>
        <dbReference type="PROSITE-ProRule" id="PRU10141"/>
    </source>
</evidence>
<evidence type="ECO:0000256" key="2">
    <source>
        <dbReference type="ARBA" id="ARBA00022840"/>
    </source>
</evidence>
<dbReference type="PANTHER" id="PTHR24346">
    <property type="entry name" value="MAP/MICROTUBULE AFFINITY-REGULATING KINASE"/>
    <property type="match status" value="1"/>
</dbReference>
<keyword evidence="4" id="KW-0418">Kinase</keyword>
<dbReference type="SUPFAM" id="SSF56112">
    <property type="entry name" value="Protein kinase-like (PK-like)"/>
    <property type="match status" value="1"/>
</dbReference>
<dbReference type="RefSeq" id="XP_009035992.1">
    <property type="nucleotide sequence ID" value="XM_009037744.1"/>
</dbReference>
<organism evidence="7">
    <name type="scientific">Aureococcus anophagefferens</name>
    <name type="common">Harmful bloom alga</name>
    <dbReference type="NCBI Taxonomy" id="44056"/>
    <lineage>
        <taxon>Eukaryota</taxon>
        <taxon>Sar</taxon>
        <taxon>Stramenopiles</taxon>
        <taxon>Ochrophyta</taxon>
        <taxon>Pelagophyceae</taxon>
        <taxon>Pelagomonadales</taxon>
        <taxon>Pelagomonadaceae</taxon>
        <taxon>Aureococcus</taxon>
    </lineage>
</organism>
<keyword evidence="4" id="KW-0723">Serine/threonine-protein kinase</keyword>
<dbReference type="PROSITE" id="PS00107">
    <property type="entry name" value="PROTEIN_KINASE_ATP"/>
    <property type="match status" value="1"/>
</dbReference>
<evidence type="ECO:0000256" key="4">
    <source>
        <dbReference type="RuleBase" id="RU000304"/>
    </source>
</evidence>
<keyword evidence="1 3" id="KW-0547">Nucleotide-binding</keyword>
<dbReference type="EMBL" id="GL833126">
    <property type="protein sequence ID" value="EGB09141.1"/>
    <property type="molecule type" value="Genomic_DNA"/>
</dbReference>
<dbReference type="InterPro" id="IPR000719">
    <property type="entry name" value="Prot_kinase_dom"/>
</dbReference>
<dbReference type="InterPro" id="IPR011009">
    <property type="entry name" value="Kinase-like_dom_sf"/>
</dbReference>
<dbReference type="Pfam" id="PF00069">
    <property type="entry name" value="Pkinase"/>
    <property type="match status" value="1"/>
</dbReference>
<gene>
    <name evidence="6" type="ORF">AURANDRAFT_5817</name>
</gene>
<dbReference type="InterPro" id="IPR017441">
    <property type="entry name" value="Protein_kinase_ATP_BS"/>
</dbReference>
<dbReference type="eggNOG" id="KOG4717">
    <property type="taxonomic scope" value="Eukaryota"/>
</dbReference>
<comment type="similarity">
    <text evidence="4">Belongs to the protein kinase superfamily.</text>
</comment>
<feature type="non-terminal residue" evidence="6">
    <location>
        <position position="206"/>
    </location>
</feature>
<dbReference type="GO" id="GO:0005524">
    <property type="term" value="F:ATP binding"/>
    <property type="evidence" value="ECO:0007669"/>
    <property type="project" value="UniProtKB-UniRule"/>
</dbReference>
<dbReference type="GO" id="GO:0004674">
    <property type="term" value="F:protein serine/threonine kinase activity"/>
    <property type="evidence" value="ECO:0007669"/>
    <property type="project" value="UniProtKB-KW"/>
</dbReference>
<dbReference type="AlphaFoldDB" id="F0Y6Q1"/>
<evidence type="ECO:0000313" key="6">
    <source>
        <dbReference type="EMBL" id="EGB09141.1"/>
    </source>
</evidence>
<dbReference type="Proteomes" id="UP000002729">
    <property type="component" value="Unassembled WGS sequence"/>
</dbReference>
<proteinExistence type="inferred from homology"/>
<feature type="non-terminal residue" evidence="6">
    <location>
        <position position="1"/>
    </location>
</feature>
<accession>F0Y6Q1</accession>
<protein>
    <recommendedName>
        <fullName evidence="5">Protein kinase domain-containing protein</fullName>
    </recommendedName>
</protein>
<dbReference type="GeneID" id="20222606"/>
<evidence type="ECO:0000313" key="7">
    <source>
        <dbReference type="Proteomes" id="UP000002729"/>
    </source>
</evidence>
<dbReference type="SMART" id="SM00220">
    <property type="entry name" value="S_TKc"/>
    <property type="match status" value="1"/>
</dbReference>
<dbReference type="PANTHER" id="PTHR24346:SF30">
    <property type="entry name" value="MATERNAL EMBRYONIC LEUCINE ZIPPER KINASE"/>
    <property type="match status" value="1"/>
</dbReference>
<feature type="domain" description="Protein kinase" evidence="5">
    <location>
        <begin position="3"/>
        <end position="206"/>
    </location>
</feature>
<dbReference type="PROSITE" id="PS50011">
    <property type="entry name" value="PROTEIN_KINASE_DOM"/>
    <property type="match status" value="1"/>
</dbReference>
<dbReference type="GO" id="GO:0035556">
    <property type="term" value="P:intracellular signal transduction"/>
    <property type="evidence" value="ECO:0007669"/>
    <property type="project" value="TreeGrafter"/>
</dbReference>
<feature type="binding site" evidence="3">
    <location>
        <position position="32"/>
    </location>
    <ligand>
        <name>ATP</name>
        <dbReference type="ChEBI" id="CHEBI:30616"/>
    </ligand>
</feature>
<sequence length="206" mass="21497">GRYALGPTVGAGSSAVVRLGVADGSQERYAVKVVDKARASRHKALLALANEVRACRACRHAGVARLVEAIQTPAKLYLVLEHGGEDLYALVTRLGGEGAAALSEKASRSVLSQVAVALGALERMGVVHHDVKAENVLVGEDASADFVGTVKVTDLGLARFYDRGATASAFCGSRGFYPPEMALRAGGYDPFRADVWSVGCVAAELL</sequence>
<evidence type="ECO:0000259" key="5">
    <source>
        <dbReference type="PROSITE" id="PS50011"/>
    </source>
</evidence>